<protein>
    <submittedName>
        <fullName evidence="3">DUF222 domain-containing protein</fullName>
    </submittedName>
</protein>
<dbReference type="EMBL" id="JACYXZ010000001">
    <property type="protein sequence ID" value="MBD8868877.1"/>
    <property type="molecule type" value="Genomic_DNA"/>
</dbReference>
<reference evidence="3" key="1">
    <citation type="submission" date="2020-09" db="EMBL/GenBank/DDBJ databases">
        <title>Nocardioides sp. strain MJB4 16S ribosomal RNA gene Genome sequencing and assembly.</title>
        <authorList>
            <person name="Kim I."/>
        </authorList>
    </citation>
    <scope>NUCLEOTIDE SEQUENCE</scope>
    <source>
        <strain evidence="3">MJB4</strain>
    </source>
</reference>
<evidence type="ECO:0000313" key="4">
    <source>
        <dbReference type="Proteomes" id="UP000616839"/>
    </source>
</evidence>
<evidence type="ECO:0000313" key="3">
    <source>
        <dbReference type="EMBL" id="MBD8868877.1"/>
    </source>
</evidence>
<dbReference type="InterPro" id="IPR003870">
    <property type="entry name" value="DUF222"/>
</dbReference>
<evidence type="ECO:0000256" key="1">
    <source>
        <dbReference type="SAM" id="MobiDB-lite"/>
    </source>
</evidence>
<dbReference type="RefSeq" id="WP_192140865.1">
    <property type="nucleotide sequence ID" value="NZ_JACYXZ010000001.1"/>
</dbReference>
<feature type="region of interest" description="Disordered" evidence="1">
    <location>
        <begin position="1"/>
        <end position="51"/>
    </location>
</feature>
<dbReference type="CDD" id="cd00085">
    <property type="entry name" value="HNHc"/>
    <property type="match status" value="1"/>
</dbReference>
<dbReference type="Gene3D" id="1.10.30.50">
    <property type="match status" value="1"/>
</dbReference>
<sequence>MTSVQGIDPVPDPDPGLTPGSGPGAGLGAAQGVEPGVGPAGPGVGPAGPGAGPGAGAGAGLGAGHPASVVAAVHAVLDRVEVGELPVGQYAAVVGEWERALRRMEAVKLRLVAAAAGSSVAADAGCASTGAWLARTTRTGTAAAAREARLAADLDRGLPATRADLDRGGISAQHAGVIAQAVSRLPAGLDPVRVAAVEARLVDQARRVDPAQLRILARRALAAVEEDRARVDAHEDAQLGEEERAAAARSRLTLHDNDDGTLSGHFTVPLVAGTVLKKILDALTSPRRAATGESQAGPGASEAGAGVNGVGVRDWAHERGLAFAQLLETLPTDRLSSKTAATVVVTLDAETLRGQARAAGLDTGDLVSAGQARRLACQASIVPAVLGGRSQPLDLGRSRRFFSQTQRLAGATVHTSCAGHDCQVPYAWCELHHAHPWARGGRTDLADMVPLCGFHHHRIHDPDHLHQRLPDGTIRFHRRT</sequence>
<proteinExistence type="predicted"/>
<gene>
    <name evidence="3" type="ORF">IE331_04495</name>
</gene>
<keyword evidence="4" id="KW-1185">Reference proteome</keyword>
<dbReference type="Proteomes" id="UP000616839">
    <property type="component" value="Unassembled WGS sequence"/>
</dbReference>
<comment type="caution">
    <text evidence="3">The sequence shown here is derived from an EMBL/GenBank/DDBJ whole genome shotgun (WGS) entry which is preliminary data.</text>
</comment>
<name>A0A927Q0F8_9ACTN</name>
<feature type="compositionally biased region" description="Gly residues" evidence="1">
    <location>
        <begin position="19"/>
        <end position="29"/>
    </location>
</feature>
<dbReference type="AlphaFoldDB" id="A0A927Q0F8"/>
<feature type="compositionally biased region" description="Gly residues" evidence="1">
    <location>
        <begin position="38"/>
        <end position="51"/>
    </location>
</feature>
<dbReference type="InterPro" id="IPR003615">
    <property type="entry name" value="HNH_nuc"/>
</dbReference>
<dbReference type="Pfam" id="PF02720">
    <property type="entry name" value="DUF222"/>
    <property type="match status" value="1"/>
</dbReference>
<organism evidence="3 4">
    <name type="scientific">Nocardioides donggukensis</name>
    <dbReference type="NCBI Taxonomy" id="2774019"/>
    <lineage>
        <taxon>Bacteria</taxon>
        <taxon>Bacillati</taxon>
        <taxon>Actinomycetota</taxon>
        <taxon>Actinomycetes</taxon>
        <taxon>Propionibacteriales</taxon>
        <taxon>Nocardioidaceae</taxon>
        <taxon>Nocardioides</taxon>
    </lineage>
</organism>
<evidence type="ECO:0000259" key="2">
    <source>
        <dbReference type="Pfam" id="PF02720"/>
    </source>
</evidence>
<feature type="domain" description="DUF222" evidence="2">
    <location>
        <begin position="93"/>
        <end position="408"/>
    </location>
</feature>
<accession>A0A927Q0F8</accession>